<gene>
    <name evidence="2" type="ORF">IW245_002777</name>
</gene>
<sequence length="147" mass="14784">MRKIALLAFIVGVGALLGGPAQAAGSSADLMPAKISSAQSASTADQARQDPTKVAPSAVPGIGSLINIDATDAAHVPVCGVNAATHSANQACDNWDRASSAQQSGASNKPFGLINLDLTRAAHLPICGVNVLVSNSDNQQCSNNPQV</sequence>
<dbReference type="Proteomes" id="UP000622552">
    <property type="component" value="Unassembled WGS sequence"/>
</dbReference>
<evidence type="ECO:0000313" key="2">
    <source>
        <dbReference type="EMBL" id="MBG6136583.1"/>
    </source>
</evidence>
<reference evidence="2" key="1">
    <citation type="submission" date="2020-11" db="EMBL/GenBank/DDBJ databases">
        <title>Sequencing the genomes of 1000 actinobacteria strains.</title>
        <authorList>
            <person name="Klenk H.-P."/>
        </authorList>
    </citation>
    <scope>NUCLEOTIDE SEQUENCE</scope>
    <source>
        <strain evidence="2">DSM 45356</strain>
    </source>
</reference>
<evidence type="ECO:0000313" key="3">
    <source>
        <dbReference type="Proteomes" id="UP000622552"/>
    </source>
</evidence>
<organism evidence="2 3">
    <name type="scientific">Longispora fulva</name>
    <dbReference type="NCBI Taxonomy" id="619741"/>
    <lineage>
        <taxon>Bacteria</taxon>
        <taxon>Bacillati</taxon>
        <taxon>Actinomycetota</taxon>
        <taxon>Actinomycetes</taxon>
        <taxon>Micromonosporales</taxon>
        <taxon>Micromonosporaceae</taxon>
        <taxon>Longispora</taxon>
    </lineage>
</organism>
<name>A0A8J7GHT7_9ACTN</name>
<evidence type="ECO:0000256" key="1">
    <source>
        <dbReference type="SAM" id="SignalP"/>
    </source>
</evidence>
<protein>
    <recommendedName>
        <fullName evidence="4">Secreted protein</fullName>
    </recommendedName>
</protein>
<dbReference type="EMBL" id="JADOUF010000001">
    <property type="protein sequence ID" value="MBG6136583.1"/>
    <property type="molecule type" value="Genomic_DNA"/>
</dbReference>
<dbReference type="RefSeq" id="WP_197003541.1">
    <property type="nucleotide sequence ID" value="NZ_BONS01000016.1"/>
</dbReference>
<feature type="chain" id="PRO_5035209636" description="Secreted protein" evidence="1">
    <location>
        <begin position="24"/>
        <end position="147"/>
    </location>
</feature>
<keyword evidence="3" id="KW-1185">Reference proteome</keyword>
<evidence type="ECO:0008006" key="4">
    <source>
        <dbReference type="Google" id="ProtNLM"/>
    </source>
</evidence>
<proteinExistence type="predicted"/>
<keyword evidence="1" id="KW-0732">Signal</keyword>
<comment type="caution">
    <text evidence="2">The sequence shown here is derived from an EMBL/GenBank/DDBJ whole genome shotgun (WGS) entry which is preliminary data.</text>
</comment>
<feature type="signal peptide" evidence="1">
    <location>
        <begin position="1"/>
        <end position="23"/>
    </location>
</feature>
<accession>A0A8J7GHT7</accession>
<dbReference type="AlphaFoldDB" id="A0A8J7GHT7"/>